<name>A0AC34FGP4_9BILA</name>
<proteinExistence type="predicted"/>
<protein>
    <submittedName>
        <fullName evidence="2">D-alanine--D-alanine ligase C-terminal domain-containing protein</fullName>
    </submittedName>
</protein>
<accession>A0AC34FGP4</accession>
<organism evidence="1 2">
    <name type="scientific">Panagrolaimus sp. ES5</name>
    <dbReference type="NCBI Taxonomy" id="591445"/>
    <lineage>
        <taxon>Eukaryota</taxon>
        <taxon>Metazoa</taxon>
        <taxon>Ecdysozoa</taxon>
        <taxon>Nematoda</taxon>
        <taxon>Chromadorea</taxon>
        <taxon>Rhabditida</taxon>
        <taxon>Tylenchina</taxon>
        <taxon>Panagrolaimomorpha</taxon>
        <taxon>Panagrolaimoidea</taxon>
        <taxon>Panagrolaimidae</taxon>
        <taxon>Panagrolaimus</taxon>
    </lineage>
</organism>
<evidence type="ECO:0000313" key="2">
    <source>
        <dbReference type="WBParaSite" id="ES5_v2.g16351.t1"/>
    </source>
</evidence>
<reference evidence="2" key="1">
    <citation type="submission" date="2022-11" db="UniProtKB">
        <authorList>
            <consortium name="WormBaseParasite"/>
        </authorList>
    </citation>
    <scope>IDENTIFICATION</scope>
</reference>
<dbReference type="WBParaSite" id="ES5_v2.g16351.t1">
    <property type="protein sequence ID" value="ES5_v2.g16351.t1"/>
    <property type="gene ID" value="ES5_v2.g16351"/>
</dbReference>
<dbReference type="Proteomes" id="UP000887579">
    <property type="component" value="Unplaced"/>
</dbReference>
<sequence>MEKMLELPELEDILEQIIQILPKEKIDLITTEERLIKSVCKIREKLEIPGPRTKDIENILDKELMLKTASKSDGLKTLKFTVLNLAKINSIKMESRRIVTEIQKFPIFYSPIVVGGNIGCGKIKNEDELKKFILQESKSVKKGCYLLEECINDLIEFWVWCVISADGECLPYSCSFGEKGVTTAEHNSGDPIIFQAHLIDDKCENAFPKLTEFVQNVATILRPPGPHIFGIKGFQRQTETSDYFFKDVFYGINGERETLDTFNSTKISHETVALLCHLSQNYSPKFECHEIPHRRLIWYPCVKGILQSQEELSKKNSITSELEYRWFINAGQKMETPTNLDNFMLCLTVENSDLAALEKDTEFIRTNFHPHVIRDGST</sequence>
<evidence type="ECO:0000313" key="1">
    <source>
        <dbReference type="Proteomes" id="UP000887579"/>
    </source>
</evidence>